<dbReference type="Proteomes" id="UP000030682">
    <property type="component" value="Unassembled WGS sequence"/>
</dbReference>
<dbReference type="RefSeq" id="WP_196231828.1">
    <property type="nucleotide sequence ID" value="NZ_HG810024.1"/>
</dbReference>
<dbReference type="EMBL" id="HG810024">
    <property type="protein sequence ID" value="CDN39480.1"/>
    <property type="molecule type" value="Genomic_DNA"/>
</dbReference>
<reference evidence="2" key="1">
    <citation type="submission" date="2014-01" db="EMBL/GenBank/DDBJ databases">
        <title>Draft genome sequence of highly nematicidal Bacillus thuringiensis DB27.</title>
        <authorList>
            <person name="Iatsenko I."/>
            <person name="Pickard D."/>
            <person name="Corton C."/>
            <person name="Dougan G."/>
            <person name="Sommer R.J."/>
        </authorList>
    </citation>
    <scope>NUCLEOTIDE SEQUENCE [LARGE SCALE GENOMIC DNA]</scope>
    <source>
        <strain evidence="2">DB27</strain>
    </source>
</reference>
<sequence length="264" mass="30809">MKIDLSTKILNGMKQYIDSENMLLALVYGSQSWNHFNKKNSDIDMMFIVKKECPKIKQQLIADFMELNMSLNYELDTEVPYENKLVISLTDILKALEGLAFQKNDTLCIQPILKTETFLKSNTIKYRLILSAFTTNPLLLSGEVELFVSITQLAFLVVLNVIIIYYKCYYFTIRDLLEKILTNGIHSGEDYLGYKSNPIQIESYRVFLTEQLNLLAIKEIAEFKHGIYYINSEKFQDYYCTKLSNFKNIVRKMDKVPYVDTPIR</sequence>
<evidence type="ECO:0000256" key="1">
    <source>
        <dbReference type="SAM" id="Phobius"/>
    </source>
</evidence>
<keyword evidence="1" id="KW-0812">Transmembrane</keyword>
<dbReference type="AlphaFoldDB" id="W8ZAL2"/>
<keyword evidence="1" id="KW-0472">Membrane</keyword>
<organism evidence="2">
    <name type="scientific">Bacillus thuringiensis DB27</name>
    <dbReference type="NCBI Taxonomy" id="1431339"/>
    <lineage>
        <taxon>Bacteria</taxon>
        <taxon>Bacillati</taxon>
        <taxon>Bacillota</taxon>
        <taxon>Bacilli</taxon>
        <taxon>Bacillales</taxon>
        <taxon>Bacillaceae</taxon>
        <taxon>Bacillus</taxon>
        <taxon>Bacillus cereus group</taxon>
    </lineage>
</organism>
<name>W8ZAL2_BACTU</name>
<keyword evidence="1" id="KW-1133">Transmembrane helix</keyword>
<dbReference type="HOGENOM" id="CLU_1109665_0_0_9"/>
<gene>
    <name evidence="2" type="ORF">BTDB27_p000143</name>
</gene>
<accession>W8ZAL2</accession>
<proteinExistence type="predicted"/>
<protein>
    <submittedName>
        <fullName evidence="2">Uncharacterized protein</fullName>
    </submittedName>
</protein>
<feature type="transmembrane region" description="Helical" evidence="1">
    <location>
        <begin position="146"/>
        <end position="166"/>
    </location>
</feature>
<reference evidence="2" key="2">
    <citation type="submission" date="2014-01" db="EMBL/GenBank/DDBJ databases">
        <authorList>
            <person name="Aslett M."/>
        </authorList>
    </citation>
    <scope>NUCLEOTIDE SEQUENCE [LARGE SCALE GENOMIC DNA]</scope>
    <source>
        <strain evidence="2">DB27</strain>
    </source>
</reference>
<evidence type="ECO:0000313" key="2">
    <source>
        <dbReference type="EMBL" id="CDN39480.1"/>
    </source>
</evidence>